<dbReference type="RefSeq" id="XP_028250398.1">
    <property type="nucleotide sequence ID" value="XM_028394597.1"/>
</dbReference>
<dbReference type="PANTHER" id="PTHR11394:SF47">
    <property type="entry name" value="TASTE RECEPTOR TYPE 2 MEMBER 40"/>
    <property type="match status" value="1"/>
</dbReference>
<keyword evidence="8 13" id="KW-0472">Membrane</keyword>
<feature type="transmembrane region" description="Helical" evidence="13">
    <location>
        <begin position="202"/>
        <end position="224"/>
    </location>
</feature>
<dbReference type="GO" id="GO:0016020">
    <property type="term" value="C:membrane"/>
    <property type="evidence" value="ECO:0007669"/>
    <property type="project" value="UniProtKB-SubCell"/>
</dbReference>
<protein>
    <recommendedName>
        <fullName evidence="11">Taste receptor type 2 member 40</fullName>
    </recommendedName>
</protein>
<keyword evidence="9" id="KW-0675">Receptor</keyword>
<dbReference type="PANTHER" id="PTHR11394">
    <property type="entry name" value="TASTE RECEPTOR TYPE 2"/>
    <property type="match status" value="1"/>
</dbReference>
<evidence type="ECO:0000256" key="7">
    <source>
        <dbReference type="ARBA" id="ARBA00023040"/>
    </source>
</evidence>
<accession>A0A6P7H801</accession>
<evidence type="ECO:0000256" key="12">
    <source>
        <dbReference type="RuleBase" id="RU004423"/>
    </source>
</evidence>
<evidence type="ECO:0000313" key="14">
    <source>
        <dbReference type="Proteomes" id="UP000515145"/>
    </source>
</evidence>
<name>A0A6P7H801_9TELE</name>
<dbReference type="GO" id="GO:0033038">
    <property type="term" value="F:bitter taste receptor activity"/>
    <property type="evidence" value="ECO:0007669"/>
    <property type="project" value="InterPro"/>
</dbReference>
<comment type="similarity">
    <text evidence="2 12">Belongs to the G-protein coupled receptor T2R family.</text>
</comment>
<sequence>MGRRVVVVMYSVLKEHSSFQLYIASCVIAVYAHNSMSCYVWLNFYYYTQIVPAQRAVLMWIKRNIKSFIYGVLITDGMLSFFSCAVFAADALFVKWSFSNGTRILLRSKELHSLNLTSSVMMYVHMLLCLCIMMVSSISTAHYLNRHMRNMIQSGSTFSTPRLRSQMRVSITGILQGVLCFLYDSFYLIDAFIFILPTQFSINAYVSITVTMVYVSGTSLNLGIGQTIFRENAADAWKALKAALCGVGMATDNVKLHSCQLTAALNQTFTMDKDMSLRLENSLKTHADVVTTVGAVLEIYVCVCVMVVSSGATVANGGKSTVALLLSMFQQPVLISPFVYFTVTNLYMWGTTCNLGAGHAVFRQRAAHIWAKVAQWCSRLNKESDS</sequence>
<proteinExistence type="inferred from homology"/>
<dbReference type="Proteomes" id="UP000515145">
    <property type="component" value="Chromosome 21"/>
</dbReference>
<feature type="transmembrane region" description="Helical" evidence="13">
    <location>
        <begin position="68"/>
        <end position="89"/>
    </location>
</feature>
<dbReference type="GO" id="GO:0004930">
    <property type="term" value="F:G protein-coupled receptor activity"/>
    <property type="evidence" value="ECO:0007669"/>
    <property type="project" value="UniProtKB-KW"/>
</dbReference>
<evidence type="ECO:0000256" key="13">
    <source>
        <dbReference type="SAM" id="Phobius"/>
    </source>
</evidence>
<keyword evidence="7" id="KW-0297">G-protein coupled receptor</keyword>
<reference evidence="15" key="1">
    <citation type="submission" date="2025-08" db="UniProtKB">
        <authorList>
            <consortium name="RefSeq"/>
        </authorList>
    </citation>
    <scope>IDENTIFICATION</scope>
</reference>
<feature type="transmembrane region" description="Helical" evidence="13">
    <location>
        <begin position="20"/>
        <end position="47"/>
    </location>
</feature>
<evidence type="ECO:0000256" key="9">
    <source>
        <dbReference type="ARBA" id="ARBA00023170"/>
    </source>
</evidence>
<dbReference type="GeneID" id="114426918"/>
<evidence type="ECO:0000313" key="15">
    <source>
        <dbReference type="RefSeq" id="XP_028250398.1"/>
    </source>
</evidence>
<comment type="subcellular location">
    <subcellularLocation>
        <location evidence="1">Membrane</location>
        <topology evidence="1">Multi-pass membrane protein</topology>
    </subcellularLocation>
</comment>
<organism evidence="14 15">
    <name type="scientific">Parambassis ranga</name>
    <name type="common">Indian glassy fish</name>
    <dbReference type="NCBI Taxonomy" id="210632"/>
    <lineage>
        <taxon>Eukaryota</taxon>
        <taxon>Metazoa</taxon>
        <taxon>Chordata</taxon>
        <taxon>Craniata</taxon>
        <taxon>Vertebrata</taxon>
        <taxon>Euteleostomi</taxon>
        <taxon>Actinopterygii</taxon>
        <taxon>Neopterygii</taxon>
        <taxon>Teleostei</taxon>
        <taxon>Neoteleostei</taxon>
        <taxon>Acanthomorphata</taxon>
        <taxon>Ovalentaria</taxon>
        <taxon>Ambassidae</taxon>
        <taxon>Parambassis</taxon>
    </lineage>
</organism>
<evidence type="ECO:0000256" key="10">
    <source>
        <dbReference type="ARBA" id="ARBA00023224"/>
    </source>
</evidence>
<dbReference type="InterPro" id="IPR007960">
    <property type="entry name" value="TAS2R"/>
</dbReference>
<dbReference type="InParanoid" id="A0A6P7H801"/>
<evidence type="ECO:0000256" key="3">
    <source>
        <dbReference type="ARBA" id="ARBA00022480"/>
    </source>
</evidence>
<keyword evidence="5 13" id="KW-0812">Transmembrane</keyword>
<dbReference type="AlphaFoldDB" id="A0A6P7H801"/>
<evidence type="ECO:0000256" key="6">
    <source>
        <dbReference type="ARBA" id="ARBA00022989"/>
    </source>
</evidence>
<evidence type="ECO:0000256" key="4">
    <source>
        <dbReference type="ARBA" id="ARBA00022606"/>
    </source>
</evidence>
<keyword evidence="10" id="KW-0807">Transducer</keyword>
<dbReference type="OrthoDB" id="8724017at2759"/>
<evidence type="ECO:0000256" key="5">
    <source>
        <dbReference type="ARBA" id="ARBA00022692"/>
    </source>
</evidence>
<gene>
    <name evidence="15" type="primary">LOC114426918</name>
</gene>
<dbReference type="Pfam" id="PF05296">
    <property type="entry name" value="TAS2R"/>
    <property type="match status" value="1"/>
</dbReference>
<feature type="transmembrane region" description="Helical" evidence="13">
    <location>
        <begin position="171"/>
        <end position="196"/>
    </location>
</feature>
<keyword evidence="14" id="KW-1185">Reference proteome</keyword>
<evidence type="ECO:0000256" key="8">
    <source>
        <dbReference type="ARBA" id="ARBA00023136"/>
    </source>
</evidence>
<evidence type="ECO:0000256" key="1">
    <source>
        <dbReference type="ARBA" id="ARBA00004141"/>
    </source>
</evidence>
<keyword evidence="4" id="KW-0716">Sensory transduction</keyword>
<keyword evidence="6 13" id="KW-1133">Transmembrane helix</keyword>
<evidence type="ECO:0000256" key="11">
    <source>
        <dbReference type="ARBA" id="ARBA00044110"/>
    </source>
</evidence>
<keyword evidence="3" id="KW-0919">Taste</keyword>
<feature type="transmembrane region" description="Helical" evidence="13">
    <location>
        <begin position="120"/>
        <end position="144"/>
    </location>
</feature>
<evidence type="ECO:0000256" key="2">
    <source>
        <dbReference type="ARBA" id="ARBA00007376"/>
    </source>
</evidence>